<dbReference type="Gene3D" id="1.20.1250.20">
    <property type="entry name" value="MFS general substrate transporter like domains"/>
    <property type="match status" value="1"/>
</dbReference>
<feature type="transmembrane region" description="Helical" evidence="8">
    <location>
        <begin position="47"/>
        <end position="73"/>
    </location>
</feature>
<keyword evidence="11" id="KW-1185">Reference proteome</keyword>
<feature type="transmembrane region" description="Helical" evidence="8">
    <location>
        <begin position="218"/>
        <end position="240"/>
    </location>
</feature>
<feature type="transmembrane region" description="Helical" evidence="8">
    <location>
        <begin position="12"/>
        <end position="35"/>
    </location>
</feature>
<feature type="transmembrane region" description="Helical" evidence="8">
    <location>
        <begin position="284"/>
        <end position="302"/>
    </location>
</feature>
<feature type="transmembrane region" description="Helical" evidence="8">
    <location>
        <begin position="367"/>
        <end position="386"/>
    </location>
</feature>
<evidence type="ECO:0000259" key="9">
    <source>
        <dbReference type="PROSITE" id="PS50850"/>
    </source>
</evidence>
<dbReference type="Proteomes" id="UP000247978">
    <property type="component" value="Unassembled WGS sequence"/>
</dbReference>
<proteinExistence type="inferred from homology"/>
<dbReference type="CDD" id="cd17324">
    <property type="entry name" value="MFS_NepI_like"/>
    <property type="match status" value="1"/>
</dbReference>
<comment type="similarity">
    <text evidence="2">Belongs to the major facilitator superfamily.</text>
</comment>
<feature type="transmembrane region" description="Helical" evidence="8">
    <location>
        <begin position="103"/>
        <end position="127"/>
    </location>
</feature>
<evidence type="ECO:0000313" key="11">
    <source>
        <dbReference type="Proteomes" id="UP000247978"/>
    </source>
</evidence>
<dbReference type="SUPFAM" id="SSF103473">
    <property type="entry name" value="MFS general substrate transporter"/>
    <property type="match status" value="1"/>
</dbReference>
<dbReference type="PANTHER" id="PTHR43271:SF2">
    <property type="entry name" value="BLL2771 PROTEIN"/>
    <property type="match status" value="1"/>
</dbReference>
<accession>A0A2V3W7L9</accession>
<dbReference type="EMBL" id="QJJQ01000001">
    <property type="protein sequence ID" value="PXW90327.1"/>
    <property type="molecule type" value="Genomic_DNA"/>
</dbReference>
<evidence type="ECO:0000256" key="1">
    <source>
        <dbReference type="ARBA" id="ARBA00004651"/>
    </source>
</evidence>
<evidence type="ECO:0000256" key="4">
    <source>
        <dbReference type="ARBA" id="ARBA00022475"/>
    </source>
</evidence>
<name>A0A2V3W7L9_9BACI</name>
<feature type="transmembrane region" description="Helical" evidence="8">
    <location>
        <begin position="139"/>
        <end position="158"/>
    </location>
</feature>
<dbReference type="RefSeq" id="WP_207519986.1">
    <property type="nucleotide sequence ID" value="NZ_JADIJL010000014.1"/>
</dbReference>
<feature type="transmembrane region" description="Helical" evidence="8">
    <location>
        <begin position="170"/>
        <end position="190"/>
    </location>
</feature>
<comment type="caution">
    <text evidence="10">The sequence shown here is derived from an EMBL/GenBank/DDBJ whole genome shotgun (WGS) entry which is preliminary data.</text>
</comment>
<reference evidence="10 11" key="1">
    <citation type="submission" date="2018-05" db="EMBL/GenBank/DDBJ databases">
        <title>Genomic Encyclopedia of Type Strains, Phase IV (KMG-IV): sequencing the most valuable type-strain genomes for metagenomic binning, comparative biology and taxonomic classification.</title>
        <authorList>
            <person name="Goeker M."/>
        </authorList>
    </citation>
    <scope>NUCLEOTIDE SEQUENCE [LARGE SCALE GENOMIC DNA]</scope>
    <source>
        <strain evidence="10 11">DSM 28556</strain>
    </source>
</reference>
<dbReference type="GO" id="GO:0022857">
    <property type="term" value="F:transmembrane transporter activity"/>
    <property type="evidence" value="ECO:0007669"/>
    <property type="project" value="InterPro"/>
</dbReference>
<keyword evidence="6 8" id="KW-1133">Transmembrane helix</keyword>
<keyword evidence="4" id="KW-1003">Cell membrane</keyword>
<evidence type="ECO:0000256" key="3">
    <source>
        <dbReference type="ARBA" id="ARBA00022448"/>
    </source>
</evidence>
<organism evidence="10 11">
    <name type="scientific">Pseudogracilibacillus auburnensis</name>
    <dbReference type="NCBI Taxonomy" id="1494959"/>
    <lineage>
        <taxon>Bacteria</taxon>
        <taxon>Bacillati</taxon>
        <taxon>Bacillota</taxon>
        <taxon>Bacilli</taxon>
        <taxon>Bacillales</taxon>
        <taxon>Bacillaceae</taxon>
        <taxon>Pseudogracilibacillus</taxon>
    </lineage>
</organism>
<evidence type="ECO:0000256" key="7">
    <source>
        <dbReference type="ARBA" id="ARBA00023136"/>
    </source>
</evidence>
<dbReference type="PROSITE" id="PS50850">
    <property type="entry name" value="MFS"/>
    <property type="match status" value="1"/>
</dbReference>
<evidence type="ECO:0000256" key="8">
    <source>
        <dbReference type="SAM" id="Phobius"/>
    </source>
</evidence>
<dbReference type="InterPro" id="IPR036259">
    <property type="entry name" value="MFS_trans_sf"/>
</dbReference>
<comment type="subcellular location">
    <subcellularLocation>
        <location evidence="1">Cell membrane</location>
        <topology evidence="1">Multi-pass membrane protein</topology>
    </subcellularLocation>
</comment>
<feature type="transmembrane region" description="Helical" evidence="8">
    <location>
        <begin position="80"/>
        <end position="97"/>
    </location>
</feature>
<dbReference type="InterPro" id="IPR011701">
    <property type="entry name" value="MFS"/>
</dbReference>
<keyword evidence="7 8" id="KW-0472">Membrane</keyword>
<protein>
    <submittedName>
        <fullName evidence="10">YNFM family putative membrane transporter</fullName>
    </submittedName>
</protein>
<dbReference type="PANTHER" id="PTHR43271">
    <property type="entry name" value="BLL2771 PROTEIN"/>
    <property type="match status" value="1"/>
</dbReference>
<evidence type="ECO:0000313" key="10">
    <source>
        <dbReference type="EMBL" id="PXW90327.1"/>
    </source>
</evidence>
<keyword evidence="3" id="KW-0813">Transport</keyword>
<gene>
    <name evidence="10" type="ORF">DFR56_101239</name>
</gene>
<dbReference type="AlphaFoldDB" id="A0A2V3W7L9"/>
<evidence type="ECO:0000256" key="5">
    <source>
        <dbReference type="ARBA" id="ARBA00022692"/>
    </source>
</evidence>
<keyword evidence="5 8" id="KW-0812">Transmembrane</keyword>
<dbReference type="GO" id="GO:0005886">
    <property type="term" value="C:plasma membrane"/>
    <property type="evidence" value="ECO:0007669"/>
    <property type="project" value="UniProtKB-SubCell"/>
</dbReference>
<feature type="transmembrane region" description="Helical" evidence="8">
    <location>
        <begin position="260"/>
        <end position="277"/>
    </location>
</feature>
<evidence type="ECO:0000256" key="6">
    <source>
        <dbReference type="ARBA" id="ARBA00022989"/>
    </source>
</evidence>
<sequence>MNKQKYTMKDKAFWNIVIGLGTSAFFIFGTMYSMQPILPILTKNYDITISFASLSMSLTTVGLIIGLIVIGFLSDLKGRTFFIHFSIISTACLLFIIPMMNSFLLIIFFRLLQGFTLAGVLGAALAYMTEEIDQKHVGFAATLYIACNSLGGMIGRFITGFLAEAISWQIALYILGAFGLLTFVFVFLTLPKSMHFERSTGNFTEEMKGFLVHFKNPTLLLMFGLGIVLQVSFTGMWTFLPFHLLDAPYELSLQQISYFYFAYSLGVVGAPIAGLFASKYRLSTIRITGIVFLVLGLLITLGKSLFAIIIGLCIICLGFFVSHSIATATVSQEAQHHKGSASSIYLVAYYIGVSTGTTLLVPLWEKFGWHGIVLFTTILPITYVIIVKLTQFQMNKVTSH</sequence>
<evidence type="ECO:0000256" key="2">
    <source>
        <dbReference type="ARBA" id="ARBA00008335"/>
    </source>
</evidence>
<dbReference type="Pfam" id="PF07690">
    <property type="entry name" value="MFS_1"/>
    <property type="match status" value="1"/>
</dbReference>
<dbReference type="InterPro" id="IPR020846">
    <property type="entry name" value="MFS_dom"/>
</dbReference>
<feature type="transmembrane region" description="Helical" evidence="8">
    <location>
        <begin position="308"/>
        <end position="330"/>
    </location>
</feature>
<feature type="transmembrane region" description="Helical" evidence="8">
    <location>
        <begin position="342"/>
        <end position="361"/>
    </location>
</feature>
<feature type="domain" description="Major facilitator superfamily (MFS) profile" evidence="9">
    <location>
        <begin position="16"/>
        <end position="395"/>
    </location>
</feature>